<evidence type="ECO:0000313" key="1">
    <source>
        <dbReference type="EMBL" id="ABW32870.1"/>
    </source>
</evidence>
<geneLocation type="plasmid" evidence="1 2">
    <name>pREB5</name>
</geneLocation>
<evidence type="ECO:0008006" key="3">
    <source>
        <dbReference type="Google" id="ProtNLM"/>
    </source>
</evidence>
<proteinExistence type="predicted"/>
<dbReference type="Proteomes" id="UP000000268">
    <property type="component" value="Plasmid pREB5"/>
</dbReference>
<sequence length="47" mass="5143">MTLTVHTISGSPCGWRALVGLTLQGVDHKTHYLQGAKREHGAPEFLK</sequence>
<keyword evidence="1" id="KW-0614">Plasmid</keyword>
<dbReference type="RefSeq" id="WP_012167982.1">
    <property type="nucleotide sequence ID" value="NC_009930.1"/>
</dbReference>
<dbReference type="AlphaFoldDB" id="A8ZPD4"/>
<organism evidence="1 2">
    <name type="scientific">Acaryochloris marina (strain MBIC 11017)</name>
    <dbReference type="NCBI Taxonomy" id="329726"/>
    <lineage>
        <taxon>Bacteria</taxon>
        <taxon>Bacillati</taxon>
        <taxon>Cyanobacteriota</taxon>
        <taxon>Cyanophyceae</taxon>
        <taxon>Acaryochloridales</taxon>
        <taxon>Acaryochloridaceae</taxon>
        <taxon>Acaryochloris</taxon>
    </lineage>
</organism>
<dbReference type="SUPFAM" id="SSF52833">
    <property type="entry name" value="Thioredoxin-like"/>
    <property type="match status" value="1"/>
</dbReference>
<dbReference type="Gene3D" id="3.40.30.10">
    <property type="entry name" value="Glutaredoxin"/>
    <property type="match status" value="1"/>
</dbReference>
<protein>
    <recommendedName>
        <fullName evidence="3">GST N-terminal domain-containing protein</fullName>
    </recommendedName>
</protein>
<name>A8ZPD4_ACAM1</name>
<dbReference type="InterPro" id="IPR036249">
    <property type="entry name" value="Thioredoxin-like_sf"/>
</dbReference>
<reference evidence="1 2" key="1">
    <citation type="journal article" date="2008" name="Proc. Natl. Acad. Sci. U.S.A.">
        <title>Niche adaptation and genome expansion in the chlorophyll d-producing cyanobacterium Acaryochloris marina.</title>
        <authorList>
            <person name="Swingley W.D."/>
            <person name="Chen M."/>
            <person name="Cheung P.C."/>
            <person name="Conrad A.L."/>
            <person name="Dejesa L.C."/>
            <person name="Hao J."/>
            <person name="Honchak B.M."/>
            <person name="Karbach L.E."/>
            <person name="Kurdoglu A."/>
            <person name="Lahiri S."/>
            <person name="Mastrian S.D."/>
            <person name="Miyashita H."/>
            <person name="Page L."/>
            <person name="Ramakrishna P."/>
            <person name="Satoh S."/>
            <person name="Sattley W.M."/>
            <person name="Shimada Y."/>
            <person name="Taylor H.L."/>
            <person name="Tomo T."/>
            <person name="Tsuchiya T."/>
            <person name="Wang Z.T."/>
            <person name="Raymond J."/>
            <person name="Mimuro M."/>
            <person name="Blankenship R.E."/>
            <person name="Touchman J.W."/>
        </authorList>
    </citation>
    <scope>NUCLEOTIDE SEQUENCE [LARGE SCALE GENOMIC DNA]</scope>
    <source>
        <strain evidence="2">MBIC 11017</strain>
        <plasmid evidence="2">Plasmid pREB5</plasmid>
    </source>
</reference>
<accession>A8ZPD4</accession>
<evidence type="ECO:0000313" key="2">
    <source>
        <dbReference type="Proteomes" id="UP000000268"/>
    </source>
</evidence>
<dbReference type="EMBL" id="CP000842">
    <property type="protein sequence ID" value="ABW32870.1"/>
    <property type="molecule type" value="Genomic_DNA"/>
</dbReference>
<dbReference type="KEGG" id="amr:AM1_E0101"/>
<keyword evidence="2" id="KW-1185">Reference proteome</keyword>
<dbReference type="HOGENOM" id="CLU_3163371_0_0_3"/>
<gene>
    <name evidence="1" type="ordered locus">AM1_E0101</name>
</gene>